<reference evidence="2" key="3">
    <citation type="journal article" date="2018" name="Microbiol. Resour. Announc.">
        <title>Complete Genome Sequence of Bradyrhizobium ottawaense OO99(T), an Efficient Nitrogen-Fixing Symbiont of Soybean.</title>
        <authorList>
            <person name="Nguyen H.D.T."/>
            <person name="Cloutier S."/>
            <person name="Bromfield E.S.P."/>
        </authorList>
    </citation>
    <scope>NUCLEOTIDE SEQUENCE</scope>
    <source>
        <strain evidence="2">OO99</strain>
    </source>
</reference>
<keyword evidence="5" id="KW-1185">Reference proteome</keyword>
<name>A0A2U8PAM8_9BRAD</name>
<evidence type="ECO:0000313" key="2">
    <source>
        <dbReference type="EMBL" id="AWL94831.1"/>
    </source>
</evidence>
<dbReference type="InterPro" id="IPR012433">
    <property type="entry name" value="Imm11"/>
</dbReference>
<organism evidence="2 4">
    <name type="scientific">Bradyrhizobium ottawaense</name>
    <dbReference type="NCBI Taxonomy" id="931866"/>
    <lineage>
        <taxon>Bacteria</taxon>
        <taxon>Pseudomonadati</taxon>
        <taxon>Pseudomonadota</taxon>
        <taxon>Alphaproteobacteria</taxon>
        <taxon>Hyphomicrobiales</taxon>
        <taxon>Nitrobacteraceae</taxon>
        <taxon>Bradyrhizobium</taxon>
    </lineage>
</organism>
<dbReference type="EMBL" id="CP029425">
    <property type="protein sequence ID" value="AWL94831.1"/>
    <property type="molecule type" value="Genomic_DNA"/>
</dbReference>
<proteinExistence type="predicted"/>
<accession>A0A2U8PAM8</accession>
<dbReference type="EMBL" id="JBGBZJ010000003">
    <property type="protein sequence ID" value="MEY9459276.1"/>
    <property type="molecule type" value="Genomic_DNA"/>
</dbReference>
<reference evidence="2 4" key="1">
    <citation type="journal article" date="2014" name="Int. J. Syst. Evol. Microbiol.">
        <title>Bradyrhizobium ottawaense sp. nov., a symbiotic nitrogen fixing bacterium from root nodules of soybeans in Canada.</title>
        <authorList>
            <person name="Yu X."/>
            <person name="Cloutier S."/>
            <person name="Tambong J.T."/>
            <person name="Bromfield E.S."/>
        </authorList>
    </citation>
    <scope>NUCLEOTIDE SEQUENCE [LARGE SCALE GENOMIC DNA]</scope>
    <source>
        <strain evidence="2 4">OO99</strain>
    </source>
</reference>
<dbReference type="AlphaFoldDB" id="A0A2U8PAM8"/>
<evidence type="ECO:0000259" key="1">
    <source>
        <dbReference type="Pfam" id="PF07791"/>
    </source>
</evidence>
<feature type="domain" description="Immunity MXAN-0049 protein" evidence="1">
    <location>
        <begin position="59"/>
        <end position="244"/>
    </location>
</feature>
<reference evidence="2 4" key="2">
    <citation type="journal article" date="2017" name="Syst. Appl. Microbiol.">
        <title>Soybeans inoculated with root zone soils of Canadian native legumes harbour diverse and novel Bradyrhizobium spp. that possess agricultural potential.</title>
        <authorList>
            <person name="Bromfield E.S.P."/>
            <person name="Cloutier S."/>
            <person name="Tambong J.T."/>
            <person name="Tran Thi T.V."/>
        </authorList>
    </citation>
    <scope>NUCLEOTIDE SEQUENCE [LARGE SCALE GENOMIC DNA]</scope>
    <source>
        <strain evidence="2 4">OO99</strain>
    </source>
</reference>
<accession>A0A5H2YR42</accession>
<dbReference type="GeneID" id="92965642"/>
<evidence type="ECO:0000313" key="3">
    <source>
        <dbReference type="EMBL" id="MEY9459276.1"/>
    </source>
</evidence>
<dbReference type="Proteomes" id="UP001565369">
    <property type="component" value="Unassembled WGS sequence"/>
</dbReference>
<dbReference type="Pfam" id="PF07791">
    <property type="entry name" value="Imm11"/>
    <property type="match status" value="1"/>
</dbReference>
<protein>
    <submittedName>
        <fullName evidence="2">DUF1629 domain-containing protein</fullName>
    </submittedName>
</protein>
<dbReference type="Proteomes" id="UP000215703">
    <property type="component" value="Chromosome"/>
</dbReference>
<dbReference type="RefSeq" id="WP_081494332.1">
    <property type="nucleotide sequence ID" value="NZ_AP021854.1"/>
</dbReference>
<dbReference type="OrthoDB" id="8362313at2"/>
<sequence length="250" mass="28789">MASSEESDSSREAAGFFVEQSIVVSAARHCGHAFQWVQVMSDDKAISAAKRPRARKRRFYEMGPDFNGGRPGFWVADESVLPPHRVYRLPASTPPVPYMFDKSDGSLPYDLEVCFRWWLVSDRTKAVFERVDPEAFVFVRCDVRVPQGRYHGPDYWLCDVVRVLDALDETESCLRIGVRDDVRYIDHGQKYYGFIPGYKLVFREAAIGNAHIFRMAYDEATVICDQEFKDACKSAGLRRIRFRDPSKSRY</sequence>
<dbReference type="KEGG" id="bot:CIT37_23745"/>
<reference evidence="3 5" key="4">
    <citation type="submission" date="2024-07" db="EMBL/GenBank/DDBJ databases">
        <title>Genomic Encyclopedia of Type Strains, Phase V (KMG-V): Genome sequencing to study the core and pangenomes of soil and plant-associated prokaryotes.</title>
        <authorList>
            <person name="Whitman W."/>
        </authorList>
    </citation>
    <scope>NUCLEOTIDE SEQUENCE [LARGE SCALE GENOMIC DNA]</scope>
    <source>
        <strain evidence="3 5">USDA 152</strain>
    </source>
</reference>
<evidence type="ECO:0000313" key="4">
    <source>
        <dbReference type="Proteomes" id="UP000215703"/>
    </source>
</evidence>
<gene>
    <name evidence="3" type="ORF">ABIG07_008224</name>
    <name evidence="2" type="ORF">CIT37_23745</name>
</gene>
<evidence type="ECO:0000313" key="5">
    <source>
        <dbReference type="Proteomes" id="UP001565369"/>
    </source>
</evidence>